<comment type="caution">
    <text evidence="1">The sequence shown here is derived from an EMBL/GenBank/DDBJ whole genome shotgun (WGS) entry which is preliminary data.</text>
</comment>
<evidence type="ECO:0008006" key="3">
    <source>
        <dbReference type="Google" id="ProtNLM"/>
    </source>
</evidence>
<gene>
    <name evidence="1" type="ORF">PsYK624_156320</name>
</gene>
<protein>
    <recommendedName>
        <fullName evidence="3">MULE transposase domain-containing protein</fullName>
    </recommendedName>
</protein>
<dbReference type="AlphaFoldDB" id="A0A9P3GP86"/>
<evidence type="ECO:0000313" key="1">
    <source>
        <dbReference type="EMBL" id="GJE99378.1"/>
    </source>
</evidence>
<dbReference type="OrthoDB" id="2422225at2759"/>
<dbReference type="EMBL" id="BPQB01000107">
    <property type="protein sequence ID" value="GJE99378.1"/>
    <property type="molecule type" value="Genomic_DNA"/>
</dbReference>
<name>A0A9P3GP86_9APHY</name>
<evidence type="ECO:0000313" key="2">
    <source>
        <dbReference type="Proteomes" id="UP000703269"/>
    </source>
</evidence>
<keyword evidence="2" id="KW-1185">Reference proteome</keyword>
<organism evidence="1 2">
    <name type="scientific">Phanerochaete sordida</name>
    <dbReference type="NCBI Taxonomy" id="48140"/>
    <lineage>
        <taxon>Eukaryota</taxon>
        <taxon>Fungi</taxon>
        <taxon>Dikarya</taxon>
        <taxon>Basidiomycota</taxon>
        <taxon>Agaricomycotina</taxon>
        <taxon>Agaricomycetes</taxon>
        <taxon>Polyporales</taxon>
        <taxon>Phanerochaetaceae</taxon>
        <taxon>Phanerochaete</taxon>
    </lineage>
</organism>
<sequence>MDLPPRIPLHPKLRDFALDLDAVGNANHRYILTSQDSTLLYQSYRRENGMIQRTRPEDNLDKWFHAENPMPPIHALTEALIHYQPHVPGENDCFMLLLSTPQQREMAWKFEHKRQLIMDGTFGVCSARLLLFILLVINDCNHGIPVAWYFFSAKEDHTRVHASYDGAVLTAGVQHFKEALGRNATGEEFEIVVANTDNDSREQTAISAAFPRVTLLLCSFHTWQSWRAALNKHLCTVPKGDPRQDICSELSQLLYDLINKVTDY</sequence>
<accession>A0A9P3GP86</accession>
<reference evidence="1 2" key="1">
    <citation type="submission" date="2021-08" db="EMBL/GenBank/DDBJ databases">
        <title>Draft Genome Sequence of Phanerochaete sordida strain YK-624.</title>
        <authorList>
            <person name="Mori T."/>
            <person name="Dohra H."/>
            <person name="Suzuki T."/>
            <person name="Kawagishi H."/>
            <person name="Hirai H."/>
        </authorList>
    </citation>
    <scope>NUCLEOTIDE SEQUENCE [LARGE SCALE GENOMIC DNA]</scope>
    <source>
        <strain evidence="1 2">YK-624</strain>
    </source>
</reference>
<dbReference type="Proteomes" id="UP000703269">
    <property type="component" value="Unassembled WGS sequence"/>
</dbReference>
<proteinExistence type="predicted"/>